<dbReference type="SMART" id="SM00320">
    <property type="entry name" value="WD40"/>
    <property type="match status" value="2"/>
</dbReference>
<dbReference type="Pfam" id="PF21032">
    <property type="entry name" value="PROPPIN"/>
    <property type="match status" value="1"/>
</dbReference>
<dbReference type="Gene3D" id="2.130.10.10">
    <property type="entry name" value="YVTN repeat-like/Quinoprotein amine dehydrogenase"/>
    <property type="match status" value="1"/>
</dbReference>
<evidence type="ECO:0000256" key="2">
    <source>
        <dbReference type="ARBA" id="ARBA00022737"/>
    </source>
</evidence>
<name>A0A9P0E7A3_NEZVI</name>
<keyword evidence="1" id="KW-0853">WD repeat</keyword>
<keyword evidence="3" id="KW-0072">Autophagy</keyword>
<keyword evidence="6" id="KW-1185">Reference proteome</keyword>
<sequence length="382" mass="42408">MVNNDKGVISLRFNQDQGCFTCCMESALRIYNVEPLTEKSHYDADVIGSLAKCEMLHRSNIIAMVGGGKKSKYPDNVVLLYDDANDIFVSEIAFPSSVKAVRLRRDKIVVATSTQINVFSFPDKIERLFTLETRNNPKGLCEITPVMTAHRHFLVYPGRKVGSVQILDLANTEAGRSSAPTTINAHQNEIACLSINQQGILVATASTKGTLIRVWDLAKRMLLVELRRGTDAATVYCINFSQDSDFLCCSSDKGTIHIFALKNTQLNRRSTFSNMTFLGTYIESQWALATFTVPPECACICAFGSSKSVIAICVDGTFHKYVFNADGNCNHEIEGCCSSPVYKWAASKQLVKPKMTVKKRVNFLSKLVFIILAFQVVKNICF</sequence>
<dbReference type="AlphaFoldDB" id="A0A9P0E7A3"/>
<proteinExistence type="inferred from homology"/>
<protein>
    <recommendedName>
        <fullName evidence="7">WD repeat domain phosphoinositide-interacting protein 4</fullName>
    </recommendedName>
</protein>
<organism evidence="5 6">
    <name type="scientific">Nezara viridula</name>
    <name type="common">Southern green stink bug</name>
    <name type="synonym">Cimex viridulus</name>
    <dbReference type="NCBI Taxonomy" id="85310"/>
    <lineage>
        <taxon>Eukaryota</taxon>
        <taxon>Metazoa</taxon>
        <taxon>Ecdysozoa</taxon>
        <taxon>Arthropoda</taxon>
        <taxon>Hexapoda</taxon>
        <taxon>Insecta</taxon>
        <taxon>Pterygota</taxon>
        <taxon>Neoptera</taxon>
        <taxon>Paraneoptera</taxon>
        <taxon>Hemiptera</taxon>
        <taxon>Heteroptera</taxon>
        <taxon>Panheteroptera</taxon>
        <taxon>Pentatomomorpha</taxon>
        <taxon>Pentatomoidea</taxon>
        <taxon>Pentatomidae</taxon>
        <taxon>Pentatominae</taxon>
        <taxon>Nezara</taxon>
    </lineage>
</organism>
<dbReference type="Proteomes" id="UP001152798">
    <property type="component" value="Chromosome 2"/>
</dbReference>
<reference evidence="5" key="1">
    <citation type="submission" date="2022-01" db="EMBL/GenBank/DDBJ databases">
        <authorList>
            <person name="King R."/>
        </authorList>
    </citation>
    <scope>NUCLEOTIDE SEQUENCE</scope>
</reference>
<accession>A0A9P0E7A3</accession>
<evidence type="ECO:0000313" key="5">
    <source>
        <dbReference type="EMBL" id="CAH1392936.1"/>
    </source>
</evidence>
<evidence type="ECO:0008006" key="7">
    <source>
        <dbReference type="Google" id="ProtNLM"/>
    </source>
</evidence>
<dbReference type="InterPro" id="IPR048720">
    <property type="entry name" value="PROPPIN"/>
</dbReference>
<keyword evidence="2" id="KW-0677">Repeat</keyword>
<dbReference type="EMBL" id="OV725078">
    <property type="protein sequence ID" value="CAH1392936.1"/>
    <property type="molecule type" value="Genomic_DNA"/>
</dbReference>
<evidence type="ECO:0000256" key="4">
    <source>
        <dbReference type="ARBA" id="ARBA00025740"/>
    </source>
</evidence>
<dbReference type="GO" id="GO:0005737">
    <property type="term" value="C:cytoplasm"/>
    <property type="evidence" value="ECO:0007669"/>
    <property type="project" value="UniProtKB-ARBA"/>
</dbReference>
<evidence type="ECO:0000256" key="3">
    <source>
        <dbReference type="ARBA" id="ARBA00023006"/>
    </source>
</evidence>
<dbReference type="FunFam" id="2.130.10.10:FF:000964">
    <property type="entry name" value="WD repeat domain phosphoinositide-interacting protein"/>
    <property type="match status" value="1"/>
</dbReference>
<dbReference type="OrthoDB" id="1667587at2759"/>
<evidence type="ECO:0000313" key="6">
    <source>
        <dbReference type="Proteomes" id="UP001152798"/>
    </source>
</evidence>
<evidence type="ECO:0000256" key="1">
    <source>
        <dbReference type="ARBA" id="ARBA00022574"/>
    </source>
</evidence>
<dbReference type="InterPro" id="IPR015943">
    <property type="entry name" value="WD40/YVTN_repeat-like_dom_sf"/>
</dbReference>
<dbReference type="PANTHER" id="PTHR11227">
    <property type="entry name" value="WD-REPEAT PROTEIN INTERACTING WITH PHOSPHOINOSIDES WIPI -RELATED"/>
    <property type="match status" value="1"/>
</dbReference>
<comment type="similarity">
    <text evidence="4">Belongs to the WD repeat PROPPIN family.</text>
</comment>
<dbReference type="InterPro" id="IPR036322">
    <property type="entry name" value="WD40_repeat_dom_sf"/>
</dbReference>
<dbReference type="InterPro" id="IPR001680">
    <property type="entry name" value="WD40_rpt"/>
</dbReference>
<gene>
    <name evidence="5" type="ORF">NEZAVI_LOCUS3676</name>
</gene>
<dbReference type="SUPFAM" id="SSF50978">
    <property type="entry name" value="WD40 repeat-like"/>
    <property type="match status" value="1"/>
</dbReference>
<dbReference type="GO" id="GO:0006914">
    <property type="term" value="P:autophagy"/>
    <property type="evidence" value="ECO:0007669"/>
    <property type="project" value="UniProtKB-KW"/>
</dbReference>